<dbReference type="EMBL" id="VTOZ01000006">
    <property type="protein sequence ID" value="TYZ29797.1"/>
    <property type="molecule type" value="Genomic_DNA"/>
</dbReference>
<dbReference type="Proteomes" id="UP000322783">
    <property type="component" value="Unassembled WGS sequence"/>
</dbReference>
<comment type="caution">
    <text evidence="2">The sequence shown here is derived from an EMBL/GenBank/DDBJ whole genome shotgun (WGS) entry which is preliminary data.</text>
</comment>
<dbReference type="AlphaFoldDB" id="A0A5D6WPC2"/>
<protein>
    <submittedName>
        <fullName evidence="2">FRG domain-containing protein</fullName>
    </submittedName>
</protein>
<accession>A0A5D6WPC2</accession>
<keyword evidence="3" id="KW-1185">Reference proteome</keyword>
<proteinExistence type="predicted"/>
<organism evidence="2 3">
    <name type="scientific">Selenomonas caprae</name>
    <dbReference type="NCBI Taxonomy" id="2606905"/>
    <lineage>
        <taxon>Bacteria</taxon>
        <taxon>Bacillati</taxon>
        <taxon>Bacillota</taxon>
        <taxon>Negativicutes</taxon>
        <taxon>Selenomonadales</taxon>
        <taxon>Selenomonadaceae</taxon>
        <taxon>Selenomonas</taxon>
    </lineage>
</organism>
<sequence>MKIQGDIKMIKIVRELVEYLESNDISDEDVSLNKIENAITGDLSELIQYSDNDISDSIKGAIKNTNNTQIEKIINRIKMEQSIKKYADENETEKRDEEKSYLLELFSEVAAPDEIIIDNGKVKLEYSYCDSDELRKKVNGIRKWKIDNARETISKELGIPIENITVIKSVSEYVEFIASLDCEYNYVSRGQKDCTFELKPSLHRIYSGEYASHSAILETEFKQKVSFYDESLNRKSVEEIRAYAQHFGLPTNYLDFTEAHLISLLFAVEEYEYNIQHSIVYFVDAMSYNMDVIKEEVKLVDFSNENDREGKEKKYSDKSYFIKVGNSNERIHFQKGCFLKVASGGDLKLLLSRYTKIVLIDKECKERILKDLFSLGITFENIYPDKDNVVKTIKFMKNNM</sequence>
<reference evidence="2 3" key="1">
    <citation type="submission" date="2019-08" db="EMBL/GenBank/DDBJ databases">
        <title>Selenomonas sp. mPRGC5 and Selenomonas sp. mPRGC8 isolated from ruminal fluid of dairy goat (Capra hircus).</title>
        <authorList>
            <person name="Poothong S."/>
            <person name="Nuengjamnong C."/>
            <person name="Tanasupawat S."/>
        </authorList>
    </citation>
    <scope>NUCLEOTIDE SEQUENCE [LARGE SCALE GENOMIC DNA]</scope>
    <source>
        <strain evidence="3">mPRGC8</strain>
    </source>
</reference>
<evidence type="ECO:0000313" key="2">
    <source>
        <dbReference type="EMBL" id="TYZ29797.1"/>
    </source>
</evidence>
<gene>
    <name evidence="2" type="ORF">FZ041_04220</name>
</gene>
<dbReference type="Pfam" id="PF08867">
    <property type="entry name" value="FRG"/>
    <property type="match status" value="1"/>
</dbReference>
<evidence type="ECO:0000313" key="3">
    <source>
        <dbReference type="Proteomes" id="UP000322783"/>
    </source>
</evidence>
<evidence type="ECO:0000259" key="1">
    <source>
        <dbReference type="SMART" id="SM00901"/>
    </source>
</evidence>
<dbReference type="InterPro" id="IPR014966">
    <property type="entry name" value="FRG-dom"/>
</dbReference>
<feature type="domain" description="FRG" evidence="1">
    <location>
        <begin position="182"/>
        <end position="281"/>
    </location>
</feature>
<dbReference type="SMART" id="SM00901">
    <property type="entry name" value="FRG"/>
    <property type="match status" value="1"/>
</dbReference>
<name>A0A5D6WPC2_9FIRM</name>